<accession>A0A927RFI4</accession>
<evidence type="ECO:0000256" key="1">
    <source>
        <dbReference type="SAM" id="MobiDB-lite"/>
    </source>
</evidence>
<gene>
    <name evidence="3" type="ORF">HEB94_007093</name>
</gene>
<dbReference type="RefSeq" id="WP_192753644.1">
    <property type="nucleotide sequence ID" value="NZ_BAABJL010000095.1"/>
</dbReference>
<sequence>MGLDSQRRKRRCYLAAVCSLVGLIGVAAAGVIALGAVVEGVGKLAPEATTVQQSTRSVADHSDGDDKKNDGRSDKKKAGEAHEAGSRITNDSARRAGT</sequence>
<feature type="compositionally biased region" description="Basic and acidic residues" evidence="1">
    <location>
        <begin position="58"/>
        <end position="85"/>
    </location>
</feature>
<keyword evidence="4" id="KW-1185">Reference proteome</keyword>
<comment type="caution">
    <text evidence="3">The sequence shown here is derived from an EMBL/GenBank/DDBJ whole genome shotgun (WGS) entry which is preliminary data.</text>
</comment>
<organism evidence="3 4">
    <name type="scientific">Actinopolymorpha pittospori</name>
    <dbReference type="NCBI Taxonomy" id="648752"/>
    <lineage>
        <taxon>Bacteria</taxon>
        <taxon>Bacillati</taxon>
        <taxon>Actinomycetota</taxon>
        <taxon>Actinomycetes</taxon>
        <taxon>Propionibacteriales</taxon>
        <taxon>Actinopolymorphaceae</taxon>
        <taxon>Actinopolymorpha</taxon>
    </lineage>
</organism>
<name>A0A927RFI4_9ACTN</name>
<evidence type="ECO:0000313" key="4">
    <source>
        <dbReference type="Proteomes" id="UP000638648"/>
    </source>
</evidence>
<feature type="transmembrane region" description="Helical" evidence="2">
    <location>
        <begin position="12"/>
        <end position="38"/>
    </location>
</feature>
<dbReference type="Proteomes" id="UP000638648">
    <property type="component" value="Unassembled WGS sequence"/>
</dbReference>
<dbReference type="EMBL" id="JADBEM010000001">
    <property type="protein sequence ID" value="MBE1610245.1"/>
    <property type="molecule type" value="Genomic_DNA"/>
</dbReference>
<proteinExistence type="predicted"/>
<keyword evidence="2" id="KW-0812">Transmembrane</keyword>
<evidence type="ECO:0000256" key="2">
    <source>
        <dbReference type="SAM" id="Phobius"/>
    </source>
</evidence>
<feature type="region of interest" description="Disordered" evidence="1">
    <location>
        <begin position="46"/>
        <end position="98"/>
    </location>
</feature>
<keyword evidence="2" id="KW-0472">Membrane</keyword>
<evidence type="ECO:0000313" key="3">
    <source>
        <dbReference type="EMBL" id="MBE1610245.1"/>
    </source>
</evidence>
<dbReference type="AlphaFoldDB" id="A0A927RFI4"/>
<keyword evidence="2" id="KW-1133">Transmembrane helix</keyword>
<protein>
    <submittedName>
        <fullName evidence="3">Uncharacterized protein</fullName>
    </submittedName>
</protein>
<reference evidence="3" key="1">
    <citation type="submission" date="2020-10" db="EMBL/GenBank/DDBJ databases">
        <title>Sequencing the genomes of 1000 actinobacteria strains.</title>
        <authorList>
            <person name="Klenk H.-P."/>
        </authorList>
    </citation>
    <scope>NUCLEOTIDE SEQUENCE</scope>
    <source>
        <strain evidence="3">DSM 45354</strain>
    </source>
</reference>